<dbReference type="EMBL" id="MLAK01001039">
    <property type="protein sequence ID" value="OHS98683.1"/>
    <property type="molecule type" value="Genomic_DNA"/>
</dbReference>
<keyword evidence="1" id="KW-0812">Transmembrane</keyword>
<dbReference type="VEuPathDB" id="TrichDB:TRFO_34829"/>
<keyword evidence="1" id="KW-0472">Membrane</keyword>
<accession>A0A1J4JM95</accession>
<evidence type="ECO:0000256" key="1">
    <source>
        <dbReference type="SAM" id="Phobius"/>
    </source>
</evidence>
<dbReference type="AlphaFoldDB" id="A0A1J4JM95"/>
<protein>
    <submittedName>
        <fullName evidence="2">Uncharacterized protein</fullName>
    </submittedName>
</protein>
<evidence type="ECO:0000313" key="3">
    <source>
        <dbReference type="Proteomes" id="UP000179807"/>
    </source>
</evidence>
<dbReference type="RefSeq" id="XP_068351820.1">
    <property type="nucleotide sequence ID" value="XM_068509901.1"/>
</dbReference>
<keyword evidence="1" id="KW-1133">Transmembrane helix</keyword>
<proteinExistence type="predicted"/>
<sequence>MIILHLKIIIINFIIIVLVYIHIFIKCIVISLVSFYYAHSFFEPESFQNLKGRSHLRWFLLQTRIFFHDIIEKQIWRRYQVHFVFGLFVIVIIVVVIIHISLFASRSCWHVNKFAVEKMSFNFIELPVFEFLLRKDVMAPVLGRRSDTARHRNFICVDCRFW</sequence>
<feature type="transmembrane region" description="Helical" evidence="1">
    <location>
        <begin position="9"/>
        <end position="37"/>
    </location>
</feature>
<reference evidence="2" key="1">
    <citation type="submission" date="2016-10" db="EMBL/GenBank/DDBJ databases">
        <authorList>
            <person name="Benchimol M."/>
            <person name="Almeida L.G."/>
            <person name="Vasconcelos A.T."/>
            <person name="Perreira-Neves A."/>
            <person name="Rosa I.A."/>
            <person name="Tasca T."/>
            <person name="Bogo M.R."/>
            <person name="de Souza W."/>
        </authorList>
    </citation>
    <scope>NUCLEOTIDE SEQUENCE [LARGE SCALE GENOMIC DNA]</scope>
    <source>
        <strain evidence="2">K</strain>
    </source>
</reference>
<dbReference type="Proteomes" id="UP000179807">
    <property type="component" value="Unassembled WGS sequence"/>
</dbReference>
<comment type="caution">
    <text evidence="2">The sequence shown here is derived from an EMBL/GenBank/DDBJ whole genome shotgun (WGS) entry which is preliminary data.</text>
</comment>
<gene>
    <name evidence="2" type="ORF">TRFO_34829</name>
</gene>
<name>A0A1J4JM95_9EUKA</name>
<keyword evidence="3" id="KW-1185">Reference proteome</keyword>
<evidence type="ECO:0000313" key="2">
    <source>
        <dbReference type="EMBL" id="OHS98683.1"/>
    </source>
</evidence>
<feature type="transmembrane region" description="Helical" evidence="1">
    <location>
        <begin position="83"/>
        <end position="104"/>
    </location>
</feature>
<dbReference type="GeneID" id="94844605"/>
<organism evidence="2 3">
    <name type="scientific">Tritrichomonas foetus</name>
    <dbReference type="NCBI Taxonomy" id="1144522"/>
    <lineage>
        <taxon>Eukaryota</taxon>
        <taxon>Metamonada</taxon>
        <taxon>Parabasalia</taxon>
        <taxon>Tritrichomonadida</taxon>
        <taxon>Tritrichomonadidae</taxon>
        <taxon>Tritrichomonas</taxon>
    </lineage>
</organism>